<protein>
    <submittedName>
        <fullName evidence="1">Uncharacterized protein</fullName>
    </submittedName>
</protein>
<dbReference type="GeneID" id="68875868"/>
<name>A0AA86JP28_9CLOT</name>
<dbReference type="RefSeq" id="WP_058293731.1">
    <property type="nucleotide sequence ID" value="NZ_CAKJVD010000016.1"/>
</dbReference>
<accession>A0AA86JP28</accession>
<gene>
    <name evidence="1" type="ORF">CNEO_45250</name>
</gene>
<comment type="caution">
    <text evidence="1">The sequence shown here is derived from an EMBL/GenBank/DDBJ whole genome shotgun (WGS) entry which is preliminary data.</text>
</comment>
<reference evidence="1" key="1">
    <citation type="submission" date="2021-10" db="EMBL/GenBank/DDBJ databases">
        <authorList>
            <person name="Mesa V."/>
        </authorList>
    </citation>
    <scope>NUCLEOTIDE SEQUENCE</scope>
    <source>
        <strain evidence="1">CC3_PB</strain>
    </source>
</reference>
<evidence type="ECO:0000313" key="1">
    <source>
        <dbReference type="EMBL" id="CAG9711345.1"/>
    </source>
</evidence>
<dbReference type="Proteomes" id="UP000789738">
    <property type="component" value="Unassembled WGS sequence"/>
</dbReference>
<proteinExistence type="predicted"/>
<organism evidence="1 2">
    <name type="scientific">Clostridium neonatale</name>
    <dbReference type="NCBI Taxonomy" id="137838"/>
    <lineage>
        <taxon>Bacteria</taxon>
        <taxon>Bacillati</taxon>
        <taxon>Bacillota</taxon>
        <taxon>Clostridia</taxon>
        <taxon>Eubacteriales</taxon>
        <taxon>Clostridiaceae</taxon>
        <taxon>Clostridium</taxon>
    </lineage>
</organism>
<dbReference type="EMBL" id="CAKJVE010000004">
    <property type="protein sequence ID" value="CAG9711345.1"/>
    <property type="molecule type" value="Genomic_DNA"/>
</dbReference>
<dbReference type="AlphaFoldDB" id="A0AA86JP28"/>
<sequence>MSTNEYIAVNIADTYRNILKVFLIIAPTPPIAKHAIIAILINLKKPDLFVSSVVTEENIISKSDKK</sequence>
<evidence type="ECO:0000313" key="2">
    <source>
        <dbReference type="Proteomes" id="UP000789738"/>
    </source>
</evidence>